<gene>
    <name evidence="1" type="ORF">M3Q_pABCC41</name>
</gene>
<dbReference type="AlphaFoldDB" id="A0A076G3L8"/>
<protein>
    <submittedName>
        <fullName evidence="1">Uncharacterized protein</fullName>
    </submittedName>
</protein>
<evidence type="ECO:0000313" key="1">
    <source>
        <dbReference type="EMBL" id="AII26444.1"/>
    </source>
</evidence>
<reference evidence="1" key="2">
    <citation type="journal article" date="2014" name="Genomics">
        <title>Prevalence and mapping of a plasmid encoding a type IV secretion system in Acinetobacter baumannii.</title>
        <authorList>
            <person name="Liu C.C."/>
            <person name="Kuo H.Y."/>
            <person name="Tang C.Y."/>
            <person name="Chang K.C."/>
            <person name="Liou M.L."/>
        </authorList>
    </citation>
    <scope>NUCLEOTIDE SEQUENCE</scope>
    <source>
        <strain evidence="1">TYTH-1</strain>
        <plasmid evidence="1">pAB_CC</plasmid>
    </source>
</reference>
<geneLocation type="plasmid" evidence="1">
    <name>pAB_CC</name>
</geneLocation>
<proteinExistence type="predicted"/>
<dbReference type="EMBL" id="KF889012">
    <property type="protein sequence ID" value="AII26444.1"/>
    <property type="molecule type" value="Genomic_DNA"/>
</dbReference>
<organism evidence="1">
    <name type="scientific">Acinetobacter baumannii TYTH-1</name>
    <dbReference type="NCBI Taxonomy" id="1100841"/>
    <lineage>
        <taxon>Bacteria</taxon>
        <taxon>Pseudomonadati</taxon>
        <taxon>Pseudomonadota</taxon>
        <taxon>Gammaproteobacteria</taxon>
        <taxon>Moraxellales</taxon>
        <taxon>Moraxellaceae</taxon>
        <taxon>Acinetobacter</taxon>
        <taxon>Acinetobacter calcoaceticus/baumannii complex</taxon>
    </lineage>
</organism>
<keyword evidence="1" id="KW-0614">Plasmid</keyword>
<sequence length="42" mass="4806">MGWHILFIHRFNNHVTPCLAAVLALSFMLIQSNFPPSILQIN</sequence>
<accession>A0A076G3L8</accession>
<reference evidence="1" key="1">
    <citation type="submission" date="2013-11" db="EMBL/GenBank/DDBJ databases">
        <authorList>
            <person name="Liu C.-C."/>
            <person name="Tang C.Y."/>
            <person name="Kuo H.-Y."/>
            <person name="Chang K.-C."/>
            <person name="Liou M.-L."/>
        </authorList>
    </citation>
    <scope>NUCLEOTIDE SEQUENCE</scope>
    <source>
        <strain evidence="1">TYTH-1</strain>
        <plasmid evidence="1">pAB_CC</plasmid>
    </source>
</reference>
<name>A0A076G3L8_ACIBA</name>